<dbReference type="Gene3D" id="2.60.120.200">
    <property type="match status" value="1"/>
</dbReference>
<comment type="similarity">
    <text evidence="1">Belongs to the glycosyl hydrolase 16 family.</text>
</comment>
<dbReference type="Pfam" id="PF00722">
    <property type="entry name" value="Glyco_hydro_16"/>
    <property type="match status" value="1"/>
</dbReference>
<dbReference type="GO" id="GO:0005975">
    <property type="term" value="P:carbohydrate metabolic process"/>
    <property type="evidence" value="ECO:0007669"/>
    <property type="project" value="InterPro"/>
</dbReference>
<sequence length="289" mass="32419">MRIRFRLAALALPVLAGAMDDPPAGLGASNYQVDAPLVRPAHAALVWSDEFDGDRLDSAKWRYDSSRNRQGWYNHERQYYAADRPENLRVAGGQLVITARRERVTTAADYGGQAYSSARIDTAGKAGWTYGFYEIRARLPCGRGTWPAIWMMPDASAPWPKAGEIDIMEAVGWQPEVVHATLHSELFVHTKGTQRGAQRPLPTACSAFHRYQLDWRPDSITIGVDDRAYMRVRNDQPGGRGAWPFDRPFHLILNLAIGGDWGGARGIDDAALPQTMAVDYVRVWQERRR</sequence>
<dbReference type="EMBL" id="JACHNY010000001">
    <property type="protein sequence ID" value="MBB4616374.1"/>
    <property type="molecule type" value="Genomic_DNA"/>
</dbReference>
<protein>
    <submittedName>
        <fullName evidence="4">Beta-glucanase (GH16 family)</fullName>
    </submittedName>
</protein>
<dbReference type="InterPro" id="IPR050546">
    <property type="entry name" value="Glycosyl_Hydrlase_16"/>
</dbReference>
<feature type="signal peptide" evidence="2">
    <location>
        <begin position="1"/>
        <end position="18"/>
    </location>
</feature>
<keyword evidence="5" id="KW-1185">Reference proteome</keyword>
<comment type="caution">
    <text evidence="4">The sequence shown here is derived from an EMBL/GenBank/DDBJ whole genome shotgun (WGS) entry which is preliminary data.</text>
</comment>
<feature type="chain" id="PRO_5031506892" evidence="2">
    <location>
        <begin position="19"/>
        <end position="289"/>
    </location>
</feature>
<evidence type="ECO:0000259" key="3">
    <source>
        <dbReference type="PROSITE" id="PS51762"/>
    </source>
</evidence>
<evidence type="ECO:0000256" key="2">
    <source>
        <dbReference type="SAM" id="SignalP"/>
    </source>
</evidence>
<dbReference type="PANTHER" id="PTHR10963:SF55">
    <property type="entry name" value="GLYCOSIDE HYDROLASE FAMILY 16 PROTEIN"/>
    <property type="match status" value="1"/>
</dbReference>
<evidence type="ECO:0000313" key="5">
    <source>
        <dbReference type="Proteomes" id="UP000574769"/>
    </source>
</evidence>
<proteinExistence type="inferred from homology"/>
<dbReference type="GO" id="GO:0004553">
    <property type="term" value="F:hydrolase activity, hydrolyzing O-glycosyl compounds"/>
    <property type="evidence" value="ECO:0007669"/>
    <property type="project" value="InterPro"/>
</dbReference>
<dbReference type="InterPro" id="IPR000757">
    <property type="entry name" value="Beta-glucanase-like"/>
</dbReference>
<name>A0A7W7AG19_9SPHN</name>
<evidence type="ECO:0000313" key="4">
    <source>
        <dbReference type="EMBL" id="MBB4616374.1"/>
    </source>
</evidence>
<accession>A0A7W7AG19</accession>
<dbReference type="PROSITE" id="PS51762">
    <property type="entry name" value="GH16_2"/>
    <property type="match status" value="1"/>
</dbReference>
<feature type="domain" description="GH16" evidence="3">
    <location>
        <begin position="14"/>
        <end position="289"/>
    </location>
</feature>
<dbReference type="RefSeq" id="WP_246360012.1">
    <property type="nucleotide sequence ID" value="NZ_JACHNY010000001.1"/>
</dbReference>
<dbReference type="Proteomes" id="UP000574769">
    <property type="component" value="Unassembled WGS sequence"/>
</dbReference>
<dbReference type="InterPro" id="IPR013320">
    <property type="entry name" value="ConA-like_dom_sf"/>
</dbReference>
<dbReference type="SUPFAM" id="SSF49899">
    <property type="entry name" value="Concanavalin A-like lectins/glucanases"/>
    <property type="match status" value="1"/>
</dbReference>
<dbReference type="CDD" id="cd08023">
    <property type="entry name" value="GH16_laminarinase_like"/>
    <property type="match status" value="1"/>
</dbReference>
<reference evidence="4 5" key="1">
    <citation type="submission" date="2020-08" db="EMBL/GenBank/DDBJ databases">
        <title>Genomic Encyclopedia of Type Strains, Phase IV (KMG-IV): sequencing the most valuable type-strain genomes for metagenomic binning, comparative biology and taxonomic classification.</title>
        <authorList>
            <person name="Goeker M."/>
        </authorList>
    </citation>
    <scope>NUCLEOTIDE SEQUENCE [LARGE SCALE GENOMIC DNA]</scope>
    <source>
        <strain evidence="4 5">DSM 15867</strain>
    </source>
</reference>
<dbReference type="AlphaFoldDB" id="A0A7W7AG19"/>
<dbReference type="PANTHER" id="PTHR10963">
    <property type="entry name" value="GLYCOSYL HYDROLASE-RELATED"/>
    <property type="match status" value="1"/>
</dbReference>
<organism evidence="4 5">
    <name type="scientific">Sphingomonas abaci</name>
    <dbReference type="NCBI Taxonomy" id="237611"/>
    <lineage>
        <taxon>Bacteria</taxon>
        <taxon>Pseudomonadati</taxon>
        <taxon>Pseudomonadota</taxon>
        <taxon>Alphaproteobacteria</taxon>
        <taxon>Sphingomonadales</taxon>
        <taxon>Sphingomonadaceae</taxon>
        <taxon>Sphingomonas</taxon>
    </lineage>
</organism>
<gene>
    <name evidence="4" type="ORF">GGQ96_000480</name>
</gene>
<evidence type="ECO:0000256" key="1">
    <source>
        <dbReference type="ARBA" id="ARBA00006865"/>
    </source>
</evidence>
<keyword evidence="2" id="KW-0732">Signal</keyword>